<keyword evidence="2" id="KW-0238">DNA-binding</keyword>
<gene>
    <name evidence="2" type="ordered locus">SpiGrapes_1703</name>
</gene>
<dbReference type="OrthoDB" id="2085050at2"/>
<dbReference type="EMBL" id="CP003155">
    <property type="protein sequence ID" value="AEV29502.1"/>
    <property type="molecule type" value="Genomic_DNA"/>
</dbReference>
<sequence length="132" mass="14124">MENLFQLVVPAGADIMGCILDFLADHKLTSVYIIGAIGSAKNIRVAAPVENDLPLRCVEIPFHSSCEIVGFTGEVMEWGCVDTELAAMYPDKDSPLFVHIHVAAASAGGHVFGGGFRGGKAFRSLRIFMLSV</sequence>
<accession>G8QWZ8</accession>
<organism evidence="2 3">
    <name type="scientific">Sphaerochaeta pleomorpha (strain ATCC BAA-1885 / DSM 22778 / Grapes)</name>
    <dbReference type="NCBI Taxonomy" id="158190"/>
    <lineage>
        <taxon>Bacteria</taxon>
        <taxon>Pseudomonadati</taxon>
        <taxon>Spirochaetota</taxon>
        <taxon>Spirochaetia</taxon>
        <taxon>Spirochaetales</taxon>
        <taxon>Sphaerochaetaceae</taxon>
        <taxon>Sphaerochaeta</taxon>
    </lineage>
</organism>
<dbReference type="Gene3D" id="3.30.1330.80">
    <property type="entry name" value="Hypothetical protein, similar to alpha- acetolactate decarboxylase, domain 2"/>
    <property type="match status" value="1"/>
</dbReference>
<dbReference type="CDD" id="cd11378">
    <property type="entry name" value="DUF296"/>
    <property type="match status" value="1"/>
</dbReference>
<reference evidence="2 3" key="1">
    <citation type="submission" date="2011-11" db="EMBL/GenBank/DDBJ databases">
        <title>Complete sequence of Spirochaeta sp. grapes.</title>
        <authorList>
            <consortium name="US DOE Joint Genome Institute"/>
            <person name="Lucas S."/>
            <person name="Han J."/>
            <person name="Lapidus A."/>
            <person name="Cheng J.-F."/>
            <person name="Goodwin L."/>
            <person name="Pitluck S."/>
            <person name="Peters L."/>
            <person name="Ovchinnikova G."/>
            <person name="Munk A.C."/>
            <person name="Detter J.C."/>
            <person name="Han C."/>
            <person name="Tapia R."/>
            <person name="Land M."/>
            <person name="Hauser L."/>
            <person name="Kyrpides N."/>
            <person name="Ivanova N."/>
            <person name="Pagani I."/>
            <person name="Ritalahtilisa K."/>
            <person name="Loeffler F."/>
            <person name="Woyke T."/>
        </authorList>
    </citation>
    <scope>NUCLEOTIDE SEQUENCE [LARGE SCALE GENOMIC DNA]</scope>
    <source>
        <strain evidence="3">ATCC BAA-1885 / DSM 22778 / Grapes</strain>
    </source>
</reference>
<dbReference type="RefSeq" id="WP_014270345.1">
    <property type="nucleotide sequence ID" value="NC_016633.1"/>
</dbReference>
<dbReference type="PROSITE" id="PS51742">
    <property type="entry name" value="PPC"/>
    <property type="match status" value="1"/>
</dbReference>
<keyword evidence="3" id="KW-1185">Reference proteome</keyword>
<feature type="domain" description="PPC" evidence="1">
    <location>
        <begin position="1"/>
        <end position="132"/>
    </location>
</feature>
<dbReference type="AlphaFoldDB" id="G8QWZ8"/>
<proteinExistence type="predicted"/>
<evidence type="ECO:0000313" key="2">
    <source>
        <dbReference type="EMBL" id="AEV29502.1"/>
    </source>
</evidence>
<evidence type="ECO:0000313" key="3">
    <source>
        <dbReference type="Proteomes" id="UP000005632"/>
    </source>
</evidence>
<protein>
    <submittedName>
        <fullName evidence="2">Putative DNA-binding protein with PD1-like DNA-binding motif</fullName>
    </submittedName>
</protein>
<dbReference type="eggNOG" id="COG1661">
    <property type="taxonomic scope" value="Bacteria"/>
</dbReference>
<dbReference type="SUPFAM" id="SSF117856">
    <property type="entry name" value="AF0104/ALDC/Ptd012-like"/>
    <property type="match status" value="1"/>
</dbReference>
<name>G8QWZ8_SPHPG</name>
<dbReference type="Proteomes" id="UP000005632">
    <property type="component" value="Chromosome"/>
</dbReference>
<evidence type="ECO:0000259" key="1">
    <source>
        <dbReference type="PROSITE" id="PS51742"/>
    </source>
</evidence>
<dbReference type="KEGG" id="sgp:SpiGrapes_1703"/>
<dbReference type="InterPro" id="IPR005175">
    <property type="entry name" value="PPC_dom"/>
</dbReference>
<dbReference type="STRING" id="158190.SpiGrapes_1703"/>
<dbReference type="HOGENOM" id="CLU_1915757_0_0_12"/>
<dbReference type="GO" id="GO:0003677">
    <property type="term" value="F:DNA binding"/>
    <property type="evidence" value="ECO:0007669"/>
    <property type="project" value="UniProtKB-KW"/>
</dbReference>
<dbReference type="Pfam" id="PF03479">
    <property type="entry name" value="PCC"/>
    <property type="match status" value="1"/>
</dbReference>